<accession>A0A9P6ETW6</accession>
<dbReference type="InterPro" id="IPR014352">
    <property type="entry name" value="FERM/acyl-CoA-bd_prot_sf"/>
</dbReference>
<evidence type="ECO:0000256" key="2">
    <source>
        <dbReference type="SAM" id="MobiDB-lite"/>
    </source>
</evidence>
<organism evidence="5 6">
    <name type="scientific">Crepidotus variabilis</name>
    <dbReference type="NCBI Taxonomy" id="179855"/>
    <lineage>
        <taxon>Eukaryota</taxon>
        <taxon>Fungi</taxon>
        <taxon>Dikarya</taxon>
        <taxon>Basidiomycota</taxon>
        <taxon>Agaricomycotina</taxon>
        <taxon>Agaricomycetes</taxon>
        <taxon>Agaricomycetidae</taxon>
        <taxon>Agaricales</taxon>
        <taxon>Agaricineae</taxon>
        <taxon>Crepidotaceae</taxon>
        <taxon>Crepidotus</taxon>
    </lineage>
</organism>
<dbReference type="PANTHER" id="PTHR23310">
    <property type="entry name" value="ACYL-COA-BINDING PROTEIN, ACBP"/>
    <property type="match status" value="1"/>
</dbReference>
<dbReference type="GO" id="GO:0006631">
    <property type="term" value="P:fatty acid metabolic process"/>
    <property type="evidence" value="ECO:0007669"/>
    <property type="project" value="TreeGrafter"/>
</dbReference>
<dbReference type="Proteomes" id="UP000807306">
    <property type="component" value="Unassembled WGS sequence"/>
</dbReference>
<keyword evidence="6" id="KW-1185">Reference proteome</keyword>
<evidence type="ECO:0000313" key="6">
    <source>
        <dbReference type="Proteomes" id="UP000807306"/>
    </source>
</evidence>
<protein>
    <submittedName>
        <fullName evidence="5">Acyl CoA binding protein-domain-containing protein</fullName>
    </submittedName>
</protein>
<feature type="compositionally biased region" description="Polar residues" evidence="2">
    <location>
        <begin position="249"/>
        <end position="263"/>
    </location>
</feature>
<keyword evidence="3" id="KW-0812">Transmembrane</keyword>
<dbReference type="GO" id="GO:0000062">
    <property type="term" value="F:fatty-acyl-CoA binding"/>
    <property type="evidence" value="ECO:0007669"/>
    <property type="project" value="InterPro"/>
</dbReference>
<evidence type="ECO:0000259" key="4">
    <source>
        <dbReference type="PROSITE" id="PS51228"/>
    </source>
</evidence>
<comment type="caution">
    <text evidence="5">The sequence shown here is derived from an EMBL/GenBank/DDBJ whole genome shotgun (WGS) entry which is preliminary data.</text>
</comment>
<dbReference type="FunFam" id="1.20.80.10:FF:000010">
    <property type="entry name" value="Acyl-CoA-binding domain-containing protein 5"/>
    <property type="match status" value="1"/>
</dbReference>
<dbReference type="AlphaFoldDB" id="A0A9P6ETW6"/>
<dbReference type="SUPFAM" id="SSF47027">
    <property type="entry name" value="Acyl-CoA binding protein"/>
    <property type="match status" value="1"/>
</dbReference>
<dbReference type="EMBL" id="MU157825">
    <property type="protein sequence ID" value="KAF9534959.1"/>
    <property type="molecule type" value="Genomic_DNA"/>
</dbReference>
<dbReference type="PANTHER" id="PTHR23310:SF133">
    <property type="entry name" value="COA BINDING PROTEIN, PUTATIVE (AFU_ORTHOLOGUE AFUA_1G12300)-RELATED"/>
    <property type="match status" value="1"/>
</dbReference>
<sequence>MASYDPVGVQFDRAVEIVQSLPKTGPIQTDYEEKLTMYSLFKQATSGNVKGPRPGIWDMLGRAKWDAWAKHKDIESNEAKQLYVEALLKVLRKYSDKTVARRLVEELESFGDHFDPVLSRSSNRSPGSDASGSTLSDISASATRQVLPGQYPRAQPNGFHPAEDEESAEEDLSDEEARGLPPMNSTRMPLDNRPPSSLSSQQRYRTPLANSLAMSPTPSRSIPSQQPLPSFETPSAFDGTPRALPNPHQLANQSPVSFTQPQTVYPYPGNSRNQMRPYTSTYEAAPSTALERAVEGVQVHLAALTERLEVLESRSFGHSRSHNNSGSLSGPVSSSWLVGGSSQNTRGGGPQWDIDDLGMWSLVLHPLSYGLVRLKEFATFFARNEERSPSMIIVRRLCLDVSFLMTVVMLVGALWRKSGVRRREVKAALVILWRAILGTKPPRQLVHLDLHSALASICASPLLSI</sequence>
<feature type="region of interest" description="Disordered" evidence="2">
    <location>
        <begin position="114"/>
        <end position="277"/>
    </location>
</feature>
<evidence type="ECO:0000256" key="1">
    <source>
        <dbReference type="ARBA" id="ARBA00023121"/>
    </source>
</evidence>
<feature type="transmembrane region" description="Helical" evidence="3">
    <location>
        <begin position="393"/>
        <end position="415"/>
    </location>
</feature>
<evidence type="ECO:0000256" key="3">
    <source>
        <dbReference type="SAM" id="Phobius"/>
    </source>
</evidence>
<dbReference type="Pfam" id="PF00887">
    <property type="entry name" value="ACBP"/>
    <property type="match status" value="1"/>
</dbReference>
<dbReference type="InterPro" id="IPR000582">
    <property type="entry name" value="Acyl-CoA-binding_protein"/>
</dbReference>
<proteinExistence type="predicted"/>
<gene>
    <name evidence="5" type="ORF">CPB83DRAFT_843234</name>
</gene>
<dbReference type="InterPro" id="IPR035984">
    <property type="entry name" value="Acyl-CoA-binding_sf"/>
</dbReference>
<name>A0A9P6ETW6_9AGAR</name>
<keyword evidence="3" id="KW-0472">Membrane</keyword>
<dbReference type="PRINTS" id="PR00689">
    <property type="entry name" value="ACOABINDINGP"/>
</dbReference>
<keyword evidence="1" id="KW-0446">Lipid-binding</keyword>
<keyword evidence="3" id="KW-1133">Transmembrane helix</keyword>
<feature type="domain" description="ACB" evidence="4">
    <location>
        <begin position="7"/>
        <end position="96"/>
    </location>
</feature>
<evidence type="ECO:0000313" key="5">
    <source>
        <dbReference type="EMBL" id="KAF9534959.1"/>
    </source>
</evidence>
<feature type="compositionally biased region" description="Acidic residues" evidence="2">
    <location>
        <begin position="163"/>
        <end position="174"/>
    </location>
</feature>
<reference evidence="5" key="1">
    <citation type="submission" date="2020-11" db="EMBL/GenBank/DDBJ databases">
        <authorList>
            <consortium name="DOE Joint Genome Institute"/>
            <person name="Ahrendt S."/>
            <person name="Riley R."/>
            <person name="Andreopoulos W."/>
            <person name="Labutti K."/>
            <person name="Pangilinan J."/>
            <person name="Ruiz-Duenas F.J."/>
            <person name="Barrasa J.M."/>
            <person name="Sanchez-Garcia M."/>
            <person name="Camarero S."/>
            <person name="Miyauchi S."/>
            <person name="Serrano A."/>
            <person name="Linde D."/>
            <person name="Babiker R."/>
            <person name="Drula E."/>
            <person name="Ayuso-Fernandez I."/>
            <person name="Pacheco R."/>
            <person name="Padilla G."/>
            <person name="Ferreira P."/>
            <person name="Barriuso J."/>
            <person name="Kellner H."/>
            <person name="Castanera R."/>
            <person name="Alfaro M."/>
            <person name="Ramirez L."/>
            <person name="Pisabarro A.G."/>
            <person name="Kuo A."/>
            <person name="Tritt A."/>
            <person name="Lipzen A."/>
            <person name="He G."/>
            <person name="Yan M."/>
            <person name="Ng V."/>
            <person name="Cullen D."/>
            <person name="Martin F."/>
            <person name="Rosso M.-N."/>
            <person name="Henrissat B."/>
            <person name="Hibbett D."/>
            <person name="Martinez A.T."/>
            <person name="Grigoriev I.V."/>
        </authorList>
    </citation>
    <scope>NUCLEOTIDE SEQUENCE</scope>
    <source>
        <strain evidence="5">CBS 506.95</strain>
    </source>
</reference>
<dbReference type="OrthoDB" id="346910at2759"/>
<dbReference type="Gene3D" id="1.20.80.10">
    <property type="match status" value="1"/>
</dbReference>
<feature type="compositionally biased region" description="Polar residues" evidence="2">
    <location>
        <begin position="119"/>
        <end position="144"/>
    </location>
</feature>
<dbReference type="PROSITE" id="PS51228">
    <property type="entry name" value="ACB_2"/>
    <property type="match status" value="1"/>
</dbReference>
<feature type="compositionally biased region" description="Polar residues" evidence="2">
    <location>
        <begin position="194"/>
        <end position="228"/>
    </location>
</feature>